<evidence type="ECO:0000313" key="3">
    <source>
        <dbReference type="Proteomes" id="UP000580910"/>
    </source>
</evidence>
<keyword evidence="3" id="KW-1185">Reference proteome</keyword>
<keyword evidence="1" id="KW-0732">Signal</keyword>
<feature type="chain" id="PRO_5038733057" description="DUF732 domain-containing protein" evidence="1">
    <location>
        <begin position="29"/>
        <end position="210"/>
    </location>
</feature>
<reference evidence="2 3" key="1">
    <citation type="submission" date="2020-07" db="EMBL/GenBank/DDBJ databases">
        <title>Sequencing the genomes of 1000 actinobacteria strains.</title>
        <authorList>
            <person name="Klenk H.-P."/>
        </authorList>
    </citation>
    <scope>NUCLEOTIDE SEQUENCE [LARGE SCALE GENOMIC DNA]</scope>
    <source>
        <strain evidence="2 3">DSM 21349</strain>
    </source>
</reference>
<sequence>MILPRSNRTILAQLAVAAIAAASLTSCSSSDDQSPGADSLCASFTWDKDKDLDANEAAMRSIVAKVEGKNASLGAAVSGARESCPDVVQPYVDAVEGVGGGDASSAVSGHDLEDPQLTEQLAARGVDTGAVLRLGGAMNLLGIGSSTKDPISVGAAQRLAVEEVKVCDAVAAGEQTWDEVAQGYEDSGVAKPQATTLATYLRLHFCANVS</sequence>
<evidence type="ECO:0000256" key="1">
    <source>
        <dbReference type="SAM" id="SignalP"/>
    </source>
</evidence>
<dbReference type="PROSITE" id="PS51257">
    <property type="entry name" value="PROKAR_LIPOPROTEIN"/>
    <property type="match status" value="1"/>
</dbReference>
<organism evidence="2 3">
    <name type="scientific">Nocardioides ginsengisegetis</name>
    <dbReference type="NCBI Taxonomy" id="661491"/>
    <lineage>
        <taxon>Bacteria</taxon>
        <taxon>Bacillati</taxon>
        <taxon>Actinomycetota</taxon>
        <taxon>Actinomycetes</taxon>
        <taxon>Propionibacteriales</taxon>
        <taxon>Nocardioidaceae</taxon>
        <taxon>Nocardioides</taxon>
    </lineage>
</organism>
<evidence type="ECO:0008006" key="4">
    <source>
        <dbReference type="Google" id="ProtNLM"/>
    </source>
</evidence>
<dbReference type="RefSeq" id="WP_182535932.1">
    <property type="nucleotide sequence ID" value="NZ_JACGXA010000001.1"/>
</dbReference>
<dbReference type="EMBL" id="JACGXA010000001">
    <property type="protein sequence ID" value="MBA8801859.1"/>
    <property type="molecule type" value="Genomic_DNA"/>
</dbReference>
<accession>A0A7W3IWI0</accession>
<comment type="caution">
    <text evidence="2">The sequence shown here is derived from an EMBL/GenBank/DDBJ whole genome shotgun (WGS) entry which is preliminary data.</text>
</comment>
<feature type="signal peptide" evidence="1">
    <location>
        <begin position="1"/>
        <end position="28"/>
    </location>
</feature>
<dbReference type="AlphaFoldDB" id="A0A7W3IWI0"/>
<dbReference type="Proteomes" id="UP000580910">
    <property type="component" value="Unassembled WGS sequence"/>
</dbReference>
<gene>
    <name evidence="2" type="ORF">FB382_000150</name>
</gene>
<proteinExistence type="predicted"/>
<name>A0A7W3IWI0_9ACTN</name>
<evidence type="ECO:0000313" key="2">
    <source>
        <dbReference type="EMBL" id="MBA8801859.1"/>
    </source>
</evidence>
<protein>
    <recommendedName>
        <fullName evidence="4">DUF732 domain-containing protein</fullName>
    </recommendedName>
</protein>